<evidence type="ECO:0000313" key="2">
    <source>
        <dbReference type="EMBL" id="KNG93714.1"/>
    </source>
</evidence>
<organism evidence="2 3">
    <name type="scientific">Pseudaestuariivita atlantica</name>
    <dbReference type="NCBI Taxonomy" id="1317121"/>
    <lineage>
        <taxon>Bacteria</taxon>
        <taxon>Pseudomonadati</taxon>
        <taxon>Pseudomonadota</taxon>
        <taxon>Alphaproteobacteria</taxon>
        <taxon>Rhodobacterales</taxon>
        <taxon>Paracoccaceae</taxon>
        <taxon>Pseudaestuariivita</taxon>
    </lineage>
</organism>
<dbReference type="SUPFAM" id="SSF159270">
    <property type="entry name" value="YmcC-like"/>
    <property type="match status" value="1"/>
</dbReference>
<comment type="caution">
    <text evidence="2">The sequence shown here is derived from an EMBL/GenBank/DDBJ whole genome shotgun (WGS) entry which is preliminary data.</text>
</comment>
<protein>
    <recommendedName>
        <fullName evidence="4">Group 4 capsule polysaccharide lipoprotein gfcB, YjbF</fullName>
    </recommendedName>
</protein>
<name>A0A0L1JPM2_9RHOB</name>
<feature type="chain" id="PRO_5005553778" description="Group 4 capsule polysaccharide lipoprotein gfcB, YjbF" evidence="1">
    <location>
        <begin position="20"/>
        <end position="217"/>
    </location>
</feature>
<dbReference type="InterPro" id="IPR021308">
    <property type="entry name" value="GfcB"/>
</dbReference>
<dbReference type="Gene3D" id="2.40.360.10">
    <property type="entry name" value="YmcC-like"/>
    <property type="match status" value="1"/>
</dbReference>
<accession>A0A0L1JPM2</accession>
<sequence>MTRWRNLFAGFAALTFVSACGNAPDSQSTRSLLKSLFELSRTARSAPPQATLTPQQIEQILAATPNSVMLFTSEKTKSQAPIIQIERNLAYRTYATGGRQTVTIKNGFVTATRGLGGDLMSSEIDQSLALVSRRSAGQATRVMRFLTGDDQTFEYNFDCVISVQGGQGGLQGMREDCRDGETTFINTYAVDRNGRIRASRQWLGNFTGYVSLALLRD</sequence>
<reference evidence="2 3" key="1">
    <citation type="journal article" date="2015" name="Int. J. Syst. Evol. Microbiol.">
        <title>Aestuariivita atlantica sp. nov., isolated from deep sea sediment of the Atlantic Ocean.</title>
        <authorList>
            <person name="Li G."/>
            <person name="Lai Q."/>
            <person name="Du Y."/>
            <person name="Liu X."/>
            <person name="Sun F."/>
            <person name="Shao Z."/>
        </authorList>
    </citation>
    <scope>NUCLEOTIDE SEQUENCE [LARGE SCALE GENOMIC DNA]</scope>
    <source>
        <strain evidence="2 3">22II-S11-z3</strain>
    </source>
</reference>
<evidence type="ECO:0008006" key="4">
    <source>
        <dbReference type="Google" id="ProtNLM"/>
    </source>
</evidence>
<keyword evidence="3" id="KW-1185">Reference proteome</keyword>
<dbReference type="InterPro" id="IPR023373">
    <property type="entry name" value="YmcC_sf"/>
</dbReference>
<dbReference type="EMBL" id="AQQZ01000004">
    <property type="protein sequence ID" value="KNG93714.1"/>
    <property type="molecule type" value="Genomic_DNA"/>
</dbReference>
<evidence type="ECO:0000313" key="3">
    <source>
        <dbReference type="Proteomes" id="UP000036938"/>
    </source>
</evidence>
<proteinExistence type="predicted"/>
<dbReference type="STRING" id="1317121.ATO11_11035"/>
<dbReference type="Proteomes" id="UP000036938">
    <property type="component" value="Unassembled WGS sequence"/>
</dbReference>
<evidence type="ECO:0000256" key="1">
    <source>
        <dbReference type="SAM" id="SignalP"/>
    </source>
</evidence>
<dbReference type="AlphaFoldDB" id="A0A0L1JPM2"/>
<keyword evidence="1" id="KW-0732">Signal</keyword>
<gene>
    <name evidence="2" type="ORF">ATO11_11035</name>
</gene>
<dbReference type="Pfam" id="PF11102">
    <property type="entry name" value="YjbF"/>
    <property type="match status" value="1"/>
</dbReference>
<dbReference type="PROSITE" id="PS51257">
    <property type="entry name" value="PROKAR_LIPOPROTEIN"/>
    <property type="match status" value="1"/>
</dbReference>
<feature type="signal peptide" evidence="1">
    <location>
        <begin position="1"/>
        <end position="19"/>
    </location>
</feature>